<dbReference type="AlphaFoldDB" id="A0A1I7KBP0"/>
<gene>
    <name evidence="1" type="ORF">SAMN05216552_101624</name>
</gene>
<reference evidence="2" key="1">
    <citation type="submission" date="2016-10" db="EMBL/GenBank/DDBJ databases">
        <authorList>
            <person name="Varghese N."/>
            <person name="Submissions S."/>
        </authorList>
    </citation>
    <scope>NUCLEOTIDE SEQUENCE [LARGE SCALE GENOMIC DNA]</scope>
    <source>
        <strain evidence="2">CGMCC 1.11014</strain>
    </source>
</reference>
<proteinExistence type="predicted"/>
<organism evidence="1 2">
    <name type="scientific">Pseudoduganella namucuonensis</name>
    <dbReference type="NCBI Taxonomy" id="1035707"/>
    <lineage>
        <taxon>Bacteria</taxon>
        <taxon>Pseudomonadati</taxon>
        <taxon>Pseudomonadota</taxon>
        <taxon>Betaproteobacteria</taxon>
        <taxon>Burkholderiales</taxon>
        <taxon>Oxalobacteraceae</taxon>
        <taxon>Telluria group</taxon>
        <taxon>Pseudoduganella</taxon>
    </lineage>
</organism>
<dbReference type="STRING" id="1035707.SAMN05216552_101624"/>
<sequence length="121" mass="13743">MLRNSKEQAFFAAPMVNFPTLGRDFVDWFCGKAALPFPLQAERVWPLFVEAGPWSGTAKPCCWRDCRRRRRKPTCPARSRQALIALHEKKLVWRAARGVYIIEEQSIVDLLAADGLLDGLA</sequence>
<name>A0A1I7KBP0_9BURK</name>
<keyword evidence="2" id="KW-1185">Reference proteome</keyword>
<dbReference type="Proteomes" id="UP000199391">
    <property type="component" value="Unassembled WGS sequence"/>
</dbReference>
<evidence type="ECO:0000313" key="1">
    <source>
        <dbReference type="EMBL" id="SFU94864.1"/>
    </source>
</evidence>
<protein>
    <submittedName>
        <fullName evidence="1">Uncharacterized protein</fullName>
    </submittedName>
</protein>
<accession>A0A1I7KBP0</accession>
<dbReference type="EMBL" id="FPBO01000016">
    <property type="protein sequence ID" value="SFU94864.1"/>
    <property type="molecule type" value="Genomic_DNA"/>
</dbReference>
<evidence type="ECO:0000313" key="2">
    <source>
        <dbReference type="Proteomes" id="UP000199391"/>
    </source>
</evidence>